<feature type="chain" id="PRO_5047323952" description="CBM6 domain-containing protein" evidence="2">
    <location>
        <begin position="22"/>
        <end position="407"/>
    </location>
</feature>
<dbReference type="InterPro" id="IPR025975">
    <property type="entry name" value="Polysacc_lyase"/>
</dbReference>
<name>A0ABP7I230_9ACTN</name>
<keyword evidence="2" id="KW-0732">Signal</keyword>
<dbReference type="InterPro" id="IPR005084">
    <property type="entry name" value="CBM6"/>
</dbReference>
<gene>
    <name evidence="4" type="ORF">GCM10022226_25320</name>
</gene>
<evidence type="ECO:0000259" key="3">
    <source>
        <dbReference type="PROSITE" id="PS51175"/>
    </source>
</evidence>
<comment type="caution">
    <text evidence="4">The sequence shown here is derived from an EMBL/GenBank/DDBJ whole genome shotgun (WGS) entry which is preliminary data.</text>
</comment>
<dbReference type="PROSITE" id="PS51175">
    <property type="entry name" value="CBM6"/>
    <property type="match status" value="1"/>
</dbReference>
<sequence>MLTALCAVALLATAAPAPATAAPAPATAAPAPATAAPAPAMAGQRAAATWQQRWSPSASQDGLDAFETLEDDRADSHPAGQPHIFTEGNNFRFTMHMVDRDTSTDRQRQEVTGMRTPAGGPYLVMKYGETWRFTYSMYIPGSLKATTTFTHIMQLKQPGTGTLPMMTMSLRRHGSTPMIDLNAVTSDRLVGQTPLTPLQNKWIDVEVEVKIGDSDGSLRFVVRDAGTTVVDSTATGVDTWLADRVRPKWGIYRSLGDSSGSLQDCYLLITNMRAYQLVSSGSARYEAEDATISGGVVESNHAGFTGTGFVNFDNAVGGYAQFSVNAAQAGNATLTLRYANGTSANRPMDITVNGALVADEKAFAGTGAWTTWQTTTVTVPLKAGANTIRTTGSTANGGPNLDNITIG</sequence>
<evidence type="ECO:0000256" key="2">
    <source>
        <dbReference type="SAM" id="SignalP"/>
    </source>
</evidence>
<accession>A0ABP7I230</accession>
<protein>
    <recommendedName>
        <fullName evidence="3">CBM6 domain-containing protein</fullName>
    </recommendedName>
</protein>
<keyword evidence="5" id="KW-1185">Reference proteome</keyword>
<dbReference type="Gene3D" id="2.60.120.200">
    <property type="match status" value="1"/>
</dbReference>
<evidence type="ECO:0000313" key="5">
    <source>
        <dbReference type="Proteomes" id="UP001500888"/>
    </source>
</evidence>
<feature type="region of interest" description="Disordered" evidence="1">
    <location>
        <begin position="21"/>
        <end position="42"/>
    </location>
</feature>
<dbReference type="Gene3D" id="2.60.120.260">
    <property type="entry name" value="Galactose-binding domain-like"/>
    <property type="match status" value="1"/>
</dbReference>
<dbReference type="CDD" id="cd04082">
    <property type="entry name" value="CBM35_pectate_lyase-like"/>
    <property type="match status" value="1"/>
</dbReference>
<dbReference type="EMBL" id="BAAAZR010000004">
    <property type="protein sequence ID" value="GAA3804374.1"/>
    <property type="molecule type" value="Genomic_DNA"/>
</dbReference>
<proteinExistence type="predicted"/>
<feature type="domain" description="CBM6" evidence="3">
    <location>
        <begin position="283"/>
        <end position="407"/>
    </location>
</feature>
<evidence type="ECO:0000313" key="4">
    <source>
        <dbReference type="EMBL" id="GAA3804374.1"/>
    </source>
</evidence>
<organism evidence="4 5">
    <name type="scientific">Sphaerisporangium flaviroseum</name>
    <dbReference type="NCBI Taxonomy" id="509199"/>
    <lineage>
        <taxon>Bacteria</taxon>
        <taxon>Bacillati</taxon>
        <taxon>Actinomycetota</taxon>
        <taxon>Actinomycetes</taxon>
        <taxon>Streptosporangiales</taxon>
        <taxon>Streptosporangiaceae</taxon>
        <taxon>Sphaerisporangium</taxon>
    </lineage>
</organism>
<dbReference type="Pfam" id="PF14099">
    <property type="entry name" value="Polysacc_lyase"/>
    <property type="match status" value="1"/>
</dbReference>
<feature type="signal peptide" evidence="2">
    <location>
        <begin position="1"/>
        <end position="21"/>
    </location>
</feature>
<evidence type="ECO:0000256" key="1">
    <source>
        <dbReference type="SAM" id="MobiDB-lite"/>
    </source>
</evidence>
<reference evidence="5" key="1">
    <citation type="journal article" date="2019" name="Int. J. Syst. Evol. Microbiol.">
        <title>The Global Catalogue of Microorganisms (GCM) 10K type strain sequencing project: providing services to taxonomists for standard genome sequencing and annotation.</title>
        <authorList>
            <consortium name="The Broad Institute Genomics Platform"/>
            <consortium name="The Broad Institute Genome Sequencing Center for Infectious Disease"/>
            <person name="Wu L."/>
            <person name="Ma J."/>
        </authorList>
    </citation>
    <scope>NUCLEOTIDE SEQUENCE [LARGE SCALE GENOMIC DNA]</scope>
    <source>
        <strain evidence="5">JCM 16908</strain>
    </source>
</reference>
<dbReference type="Proteomes" id="UP001500888">
    <property type="component" value="Unassembled WGS sequence"/>
</dbReference>
<dbReference type="InterPro" id="IPR008979">
    <property type="entry name" value="Galactose-bd-like_sf"/>
</dbReference>
<dbReference type="SUPFAM" id="SSF49785">
    <property type="entry name" value="Galactose-binding domain-like"/>
    <property type="match status" value="1"/>
</dbReference>
<dbReference type="Pfam" id="PF16990">
    <property type="entry name" value="CBM_35"/>
    <property type="match status" value="1"/>
</dbReference>